<reference evidence="3" key="1">
    <citation type="journal article" date="2021" name="Nat. Commun.">
        <title>Genetic determinants of endophytism in the Arabidopsis root mycobiome.</title>
        <authorList>
            <person name="Mesny F."/>
            <person name="Miyauchi S."/>
            <person name="Thiergart T."/>
            <person name="Pickel B."/>
            <person name="Atanasova L."/>
            <person name="Karlsson M."/>
            <person name="Huettel B."/>
            <person name="Barry K.W."/>
            <person name="Haridas S."/>
            <person name="Chen C."/>
            <person name="Bauer D."/>
            <person name="Andreopoulos W."/>
            <person name="Pangilinan J."/>
            <person name="LaButti K."/>
            <person name="Riley R."/>
            <person name="Lipzen A."/>
            <person name="Clum A."/>
            <person name="Drula E."/>
            <person name="Henrissat B."/>
            <person name="Kohler A."/>
            <person name="Grigoriev I.V."/>
            <person name="Martin F.M."/>
            <person name="Hacquard S."/>
        </authorList>
    </citation>
    <scope>NUCLEOTIDE SEQUENCE</scope>
    <source>
        <strain evidence="3">MPI-CAGE-CH-0235</strain>
    </source>
</reference>
<dbReference type="Proteomes" id="UP000813444">
    <property type="component" value="Unassembled WGS sequence"/>
</dbReference>
<dbReference type="AlphaFoldDB" id="A0A8K0WXU5"/>
<organism evidence="3 4">
    <name type="scientific">Stachybotrys elegans</name>
    <dbReference type="NCBI Taxonomy" id="80388"/>
    <lineage>
        <taxon>Eukaryota</taxon>
        <taxon>Fungi</taxon>
        <taxon>Dikarya</taxon>
        <taxon>Ascomycota</taxon>
        <taxon>Pezizomycotina</taxon>
        <taxon>Sordariomycetes</taxon>
        <taxon>Hypocreomycetidae</taxon>
        <taxon>Hypocreales</taxon>
        <taxon>Stachybotryaceae</taxon>
        <taxon>Stachybotrys</taxon>
    </lineage>
</organism>
<proteinExistence type="predicted"/>
<gene>
    <name evidence="3" type="ORF">B0I35DRAFT_418562</name>
</gene>
<evidence type="ECO:0000256" key="2">
    <source>
        <dbReference type="SAM" id="SignalP"/>
    </source>
</evidence>
<evidence type="ECO:0000313" key="3">
    <source>
        <dbReference type="EMBL" id="KAH7328844.1"/>
    </source>
</evidence>
<comment type="caution">
    <text evidence="3">The sequence shown here is derived from an EMBL/GenBank/DDBJ whole genome shotgun (WGS) entry which is preliminary data.</text>
</comment>
<name>A0A8K0WXU5_9HYPO</name>
<feature type="region of interest" description="Disordered" evidence="1">
    <location>
        <begin position="59"/>
        <end position="88"/>
    </location>
</feature>
<evidence type="ECO:0008006" key="5">
    <source>
        <dbReference type="Google" id="ProtNLM"/>
    </source>
</evidence>
<keyword evidence="4" id="KW-1185">Reference proteome</keyword>
<feature type="compositionally biased region" description="Basic and acidic residues" evidence="1">
    <location>
        <begin position="60"/>
        <end position="69"/>
    </location>
</feature>
<dbReference type="EMBL" id="JAGPNK010000001">
    <property type="protein sequence ID" value="KAH7328844.1"/>
    <property type="molecule type" value="Genomic_DNA"/>
</dbReference>
<keyword evidence="2" id="KW-0732">Signal</keyword>
<protein>
    <recommendedName>
        <fullName evidence="5">Secreted protein</fullName>
    </recommendedName>
</protein>
<evidence type="ECO:0000256" key="1">
    <source>
        <dbReference type="SAM" id="MobiDB-lite"/>
    </source>
</evidence>
<sequence length="88" mass="9666">MRLSEITLILLLNLPSMHAASLCGRLARVVANHISPSPTHIHRHVSAFLLAVPLAYASGPKRDGRDRSPLLRGRRERPKDAKRMAVAG</sequence>
<feature type="chain" id="PRO_5035454397" description="Secreted protein" evidence="2">
    <location>
        <begin position="20"/>
        <end position="88"/>
    </location>
</feature>
<feature type="signal peptide" evidence="2">
    <location>
        <begin position="1"/>
        <end position="19"/>
    </location>
</feature>
<evidence type="ECO:0000313" key="4">
    <source>
        <dbReference type="Proteomes" id="UP000813444"/>
    </source>
</evidence>
<accession>A0A8K0WXU5</accession>
<feature type="compositionally biased region" description="Basic and acidic residues" evidence="1">
    <location>
        <begin position="77"/>
        <end position="88"/>
    </location>
</feature>